<name>A0A8H3HEJ7_9AGAM</name>
<dbReference type="AlphaFoldDB" id="A0A8H3HEJ7"/>
<keyword evidence="3" id="KW-0862">Zinc</keyword>
<comment type="caution">
    <text evidence="6">The sequence shown here is derived from an EMBL/GenBank/DDBJ whole genome shotgun (WGS) entry which is preliminary data.</text>
</comment>
<sequence length="347" mass="40288">MDAEDRDILGNAYGFMCLQFITLAVDIAKIAQNERFPAFLEEISQLSPSHSIRSVMNNYARELEGEAIWYDIGNTDKFLGFLGWDWGEDRYRTCLPQIGGCAFRDTMFLLEHLWNERGLFLEAAQVASGIFPGWGGLLYVIWHAVLENLGWLDNPTILATKLYQKHRNRPQSAMAVRDLALEWDLYELYAYILLFPLSLLGQKVKAITAENLPDDVEFEIGLQMLALRQSIITSDVPLDPTYNFFPIWEKIHSHILFHREVLGDARKSKGRDMVALWNRATRIFPYEHVSTDLAFQCAYPRCATPKAKIPWKCERCYLKIYCSHRCQQGDWIYLHNPHMLRCRATKR</sequence>
<dbReference type="PROSITE" id="PS50865">
    <property type="entry name" value="ZF_MYND_2"/>
    <property type="match status" value="1"/>
</dbReference>
<proteinExistence type="predicted"/>
<evidence type="ECO:0000256" key="2">
    <source>
        <dbReference type="ARBA" id="ARBA00022771"/>
    </source>
</evidence>
<dbReference type="EMBL" id="CAJMWZ010006536">
    <property type="protein sequence ID" value="CAE6523997.1"/>
    <property type="molecule type" value="Genomic_DNA"/>
</dbReference>
<evidence type="ECO:0000256" key="3">
    <source>
        <dbReference type="ARBA" id="ARBA00022833"/>
    </source>
</evidence>
<dbReference type="GO" id="GO:0008270">
    <property type="term" value="F:zinc ion binding"/>
    <property type="evidence" value="ECO:0007669"/>
    <property type="project" value="UniProtKB-KW"/>
</dbReference>
<dbReference type="Proteomes" id="UP000663850">
    <property type="component" value="Unassembled WGS sequence"/>
</dbReference>
<keyword evidence="1" id="KW-0479">Metal-binding</keyword>
<evidence type="ECO:0000313" key="6">
    <source>
        <dbReference type="EMBL" id="CAE6523997.1"/>
    </source>
</evidence>
<evidence type="ECO:0000313" key="7">
    <source>
        <dbReference type="Proteomes" id="UP000663850"/>
    </source>
</evidence>
<organism evidence="6 7">
    <name type="scientific">Rhizoctonia solani</name>
    <dbReference type="NCBI Taxonomy" id="456999"/>
    <lineage>
        <taxon>Eukaryota</taxon>
        <taxon>Fungi</taxon>
        <taxon>Dikarya</taxon>
        <taxon>Basidiomycota</taxon>
        <taxon>Agaricomycotina</taxon>
        <taxon>Agaricomycetes</taxon>
        <taxon>Cantharellales</taxon>
        <taxon>Ceratobasidiaceae</taxon>
        <taxon>Rhizoctonia</taxon>
    </lineage>
</organism>
<reference evidence="6" key="1">
    <citation type="submission" date="2021-01" db="EMBL/GenBank/DDBJ databases">
        <authorList>
            <person name="Kaushik A."/>
        </authorList>
    </citation>
    <scope>NUCLEOTIDE SEQUENCE</scope>
    <source>
        <strain evidence="6">Type strain: AG8-Rh-89/</strain>
    </source>
</reference>
<evidence type="ECO:0000256" key="4">
    <source>
        <dbReference type="PROSITE-ProRule" id="PRU00134"/>
    </source>
</evidence>
<dbReference type="SUPFAM" id="SSF144232">
    <property type="entry name" value="HIT/MYND zinc finger-like"/>
    <property type="match status" value="1"/>
</dbReference>
<gene>
    <name evidence="6" type="ORF">RDB_LOCUS121878</name>
</gene>
<keyword evidence="2 4" id="KW-0863">Zinc-finger</keyword>
<protein>
    <recommendedName>
        <fullName evidence="5">MYND-type domain-containing protein</fullName>
    </recommendedName>
</protein>
<evidence type="ECO:0000259" key="5">
    <source>
        <dbReference type="PROSITE" id="PS50865"/>
    </source>
</evidence>
<evidence type="ECO:0000256" key="1">
    <source>
        <dbReference type="ARBA" id="ARBA00022723"/>
    </source>
</evidence>
<accession>A0A8H3HEJ7</accession>
<dbReference type="InterPro" id="IPR002893">
    <property type="entry name" value="Znf_MYND"/>
</dbReference>
<feature type="domain" description="MYND-type" evidence="5">
    <location>
        <begin position="299"/>
        <end position="342"/>
    </location>
</feature>